<accession>A0ABY6TRW7</accession>
<organism evidence="1 2">
    <name type="scientific">Bionectria ochroleuca</name>
    <name type="common">Gliocladium roseum</name>
    <dbReference type="NCBI Taxonomy" id="29856"/>
    <lineage>
        <taxon>Eukaryota</taxon>
        <taxon>Fungi</taxon>
        <taxon>Dikarya</taxon>
        <taxon>Ascomycota</taxon>
        <taxon>Pezizomycotina</taxon>
        <taxon>Sordariomycetes</taxon>
        <taxon>Hypocreomycetidae</taxon>
        <taxon>Hypocreales</taxon>
        <taxon>Bionectriaceae</taxon>
        <taxon>Clonostachys</taxon>
    </lineage>
</organism>
<comment type="caution">
    <text evidence="1">The sequence shown here is derived from an EMBL/GenBank/DDBJ whole genome shotgun (WGS) entry which is preliminary data.</text>
</comment>
<evidence type="ECO:0000313" key="1">
    <source>
        <dbReference type="EMBL" id="VUC21372.1"/>
    </source>
</evidence>
<gene>
    <name evidence="1" type="ORF">CLO192961_LOCUS51654</name>
</gene>
<keyword evidence="2" id="KW-1185">Reference proteome</keyword>
<sequence>MAEGWTATAEEGHEEDEEEELLLLLLLLAGNGLGWRRSITPSAHGVSGGCRPAHPSPPLEAEPNAFLRLAAAAAVAVLLLPWAPFVPTRAGGCCWPIAMETWIIPPVPPPPRSAALEMRVALLPMLDR</sequence>
<proteinExistence type="predicted"/>
<evidence type="ECO:0000313" key="2">
    <source>
        <dbReference type="Proteomes" id="UP000766486"/>
    </source>
</evidence>
<dbReference type="EMBL" id="CABFNS010000381">
    <property type="protein sequence ID" value="VUC21372.1"/>
    <property type="molecule type" value="Genomic_DNA"/>
</dbReference>
<dbReference type="Proteomes" id="UP000766486">
    <property type="component" value="Unassembled WGS sequence"/>
</dbReference>
<name>A0ABY6TRW7_BIOOC</name>
<protein>
    <submittedName>
        <fullName evidence="1">Uncharacterized protein</fullName>
    </submittedName>
</protein>
<reference evidence="1 2" key="1">
    <citation type="submission" date="2019-06" db="EMBL/GenBank/DDBJ databases">
        <authorList>
            <person name="Broberg M."/>
        </authorList>
    </citation>
    <scope>NUCLEOTIDE SEQUENCE [LARGE SCALE GENOMIC DNA]</scope>
</reference>